<accession>A0A2S7DEK7</accession>
<dbReference type="Pfam" id="PF05876">
    <property type="entry name" value="GpA_ATPase"/>
    <property type="match status" value="1"/>
</dbReference>
<dbReference type="Pfam" id="PF20454">
    <property type="entry name" value="GpA_nuclease"/>
    <property type="match status" value="1"/>
</dbReference>
<comment type="caution">
    <text evidence="4">The sequence shown here is derived from an EMBL/GenBank/DDBJ whole genome shotgun (WGS) entry which is preliminary data.</text>
</comment>
<feature type="domain" description="Phage terminase large subunit GpA ATPase" evidence="2">
    <location>
        <begin position="40"/>
        <end position="285"/>
    </location>
</feature>
<evidence type="ECO:0000313" key="4">
    <source>
        <dbReference type="EMBL" id="PPU72263.1"/>
    </source>
</evidence>
<gene>
    <name evidence="4" type="ORF">XmelCFBP4644_12340</name>
</gene>
<dbReference type="OrthoDB" id="5181253at2"/>
<evidence type="ECO:0000313" key="5">
    <source>
        <dbReference type="Proteomes" id="UP000239865"/>
    </source>
</evidence>
<evidence type="ECO:0000259" key="2">
    <source>
        <dbReference type="Pfam" id="PF05876"/>
    </source>
</evidence>
<protein>
    <submittedName>
        <fullName evidence="4">Terminase</fullName>
    </submittedName>
</protein>
<dbReference type="AlphaFoldDB" id="A0A2S7DEK7"/>
<dbReference type="InterPro" id="IPR046454">
    <property type="entry name" value="GpA_endonuclease"/>
</dbReference>
<feature type="domain" description="Terminase large subunit GpA endonuclease" evidence="3">
    <location>
        <begin position="294"/>
        <end position="585"/>
    </location>
</feature>
<feature type="compositionally biased region" description="Polar residues" evidence="1">
    <location>
        <begin position="608"/>
        <end position="624"/>
    </location>
</feature>
<evidence type="ECO:0000256" key="1">
    <source>
        <dbReference type="SAM" id="MobiDB-lite"/>
    </source>
</evidence>
<dbReference type="EMBL" id="MDEH01000006">
    <property type="protein sequence ID" value="PPU72263.1"/>
    <property type="molecule type" value="Genomic_DNA"/>
</dbReference>
<dbReference type="GO" id="GO:0005524">
    <property type="term" value="F:ATP binding"/>
    <property type="evidence" value="ECO:0007669"/>
    <property type="project" value="InterPro"/>
</dbReference>
<dbReference type="GO" id="GO:0016887">
    <property type="term" value="F:ATP hydrolysis activity"/>
    <property type="evidence" value="ECO:0007669"/>
    <property type="project" value="InterPro"/>
</dbReference>
<proteinExistence type="inferred from homology"/>
<name>A0A2S7DEK7_9XANT</name>
<feature type="region of interest" description="Disordered" evidence="1">
    <location>
        <begin position="599"/>
        <end position="646"/>
    </location>
</feature>
<reference evidence="4 5" key="1">
    <citation type="submission" date="2016-08" db="EMBL/GenBank/DDBJ databases">
        <authorList>
            <person name="Seilhamer J.J."/>
        </authorList>
    </citation>
    <scope>NUCLEOTIDE SEQUENCE [LARGE SCALE GENOMIC DNA]</scope>
    <source>
        <strain evidence="4 5">CFBP4644</strain>
    </source>
</reference>
<dbReference type="Proteomes" id="UP000239865">
    <property type="component" value="Unassembled WGS sequence"/>
</dbReference>
<dbReference type="GO" id="GO:0004519">
    <property type="term" value="F:endonuclease activity"/>
    <property type="evidence" value="ECO:0007669"/>
    <property type="project" value="InterPro"/>
</dbReference>
<dbReference type="RefSeq" id="WP_104587522.1">
    <property type="nucleotide sequence ID" value="NZ_JAJGQH010000008.1"/>
</dbReference>
<dbReference type="HAMAP" id="MF_04144">
    <property type="entry name" value="TERL_LAMBDA"/>
    <property type="match status" value="1"/>
</dbReference>
<dbReference type="InterPro" id="IPR046453">
    <property type="entry name" value="GpA_ATPase"/>
</dbReference>
<dbReference type="InterPro" id="IPR008866">
    <property type="entry name" value="Phage_lambda_GpA-like"/>
</dbReference>
<evidence type="ECO:0000259" key="3">
    <source>
        <dbReference type="Pfam" id="PF20454"/>
    </source>
</evidence>
<sequence length="646" mass="72242">MITSATLRINAVLARALQPRRPLTVSQWCDEHMRLSSKGSSKPGRWVTDRNPPLREPMDSMSARSPVHVQVCMFPIQFGKSQLATNSMAYWMDYAPAPIMYALPGEASMNKWIAQKLNPMIEVCPAVRRALSSTASRDSANQRTFKDFAGGQLYVEHMGSPQRLKSTTVKYLQVDEIDEAPQQLSTGDDPIKMLDGRTSAFPTTYKRQYISTPGIAGISRISKLYDKSDQRRYHVPCPHCGHFQALTWSGLVWAPDAKHAWYACSECGSAIEEHHKTDMIAAGRWVAGNPDSDIRGYTINCLYYQFGLGPRWADLVREWLDAQNDPAALKTFINDRLAETWEDPSMRSVKHNVIADRAEPYRLRHAPRGVLAITVGVDTQDNRLAVHIVGWGRGMAAWTLDYVELPGDPAEEAVWVALTDLLNRSIEREDGILLRPLSIAIDAGGHRTEAVKNYVRQRLVTRPMCIFGAKPNNAPILSKGKLADVTWRGRTDKRGITIYHVGGVAAKHYLYSRLSADAERQADARLVHFSDQLPPEFFPGLVSEVYNPVKNRFEKRVVRNEPLDTWVYAYAAAHHPEVRLHRFGKADWDAVDQRQMTGALVPSENDSRGTQSEAPVSAGQSDSRGTLAATPVRNRASGFARDGWGL</sequence>
<feature type="region of interest" description="Disordered" evidence="1">
    <location>
        <begin position="35"/>
        <end position="60"/>
    </location>
</feature>
<organism evidence="4 5">
    <name type="scientific">Xanthomonas melonis</name>
    <dbReference type="NCBI Taxonomy" id="56456"/>
    <lineage>
        <taxon>Bacteria</taxon>
        <taxon>Pseudomonadati</taxon>
        <taxon>Pseudomonadota</taxon>
        <taxon>Gammaproteobacteria</taxon>
        <taxon>Lysobacterales</taxon>
        <taxon>Lysobacteraceae</taxon>
        <taxon>Xanthomonas</taxon>
    </lineage>
</organism>